<comment type="cofactor">
    <cofactor evidence="1">
        <name>[3Fe-4S] cluster</name>
        <dbReference type="ChEBI" id="CHEBI:21137"/>
    </cofactor>
</comment>
<protein>
    <submittedName>
        <fullName evidence="14">Succinate dehydrogenase/fumarate reductase iron-sulfur subunit</fullName>
    </submittedName>
</protein>
<feature type="domain" description="4Fe-4S ferredoxin-type" evidence="13">
    <location>
        <begin position="140"/>
        <end position="215"/>
    </location>
</feature>
<dbReference type="InterPro" id="IPR012675">
    <property type="entry name" value="Beta-grasp_dom_sf"/>
</dbReference>
<evidence type="ECO:0000256" key="4">
    <source>
        <dbReference type="ARBA" id="ARBA00022485"/>
    </source>
</evidence>
<keyword evidence="15" id="KW-1185">Reference proteome</keyword>
<dbReference type="Gene3D" id="1.10.1060.10">
    <property type="entry name" value="Alpha-helical ferredoxin"/>
    <property type="match status" value="1"/>
</dbReference>
<comment type="caution">
    <text evidence="14">The sequence shown here is derived from an EMBL/GenBank/DDBJ whole genome shotgun (WGS) entry which is preliminary data.</text>
</comment>
<evidence type="ECO:0000259" key="13">
    <source>
        <dbReference type="Pfam" id="PF13183"/>
    </source>
</evidence>
<organism evidence="14 15">
    <name type="scientific">Aciditerrimonas ferrireducens</name>
    <dbReference type="NCBI Taxonomy" id="667306"/>
    <lineage>
        <taxon>Bacteria</taxon>
        <taxon>Bacillati</taxon>
        <taxon>Actinomycetota</taxon>
        <taxon>Acidimicrobiia</taxon>
        <taxon>Acidimicrobiales</taxon>
        <taxon>Acidimicrobiaceae</taxon>
        <taxon>Aciditerrimonas</taxon>
    </lineage>
</organism>
<feature type="domain" description="Succinate dehydogenase/fumarate reductase N-terminal" evidence="12">
    <location>
        <begin position="6"/>
        <end position="104"/>
    </location>
</feature>
<dbReference type="NCBIfam" id="NF009052">
    <property type="entry name" value="PRK12386.1"/>
    <property type="match status" value="1"/>
</dbReference>
<dbReference type="InterPro" id="IPR017896">
    <property type="entry name" value="4Fe4S_Fe-S-bd"/>
</dbReference>
<accession>A0ABV6C1B7</accession>
<keyword evidence="7" id="KW-0560">Oxidoreductase</keyword>
<evidence type="ECO:0000313" key="14">
    <source>
        <dbReference type="EMBL" id="MFC0081489.1"/>
    </source>
</evidence>
<keyword evidence="6" id="KW-0479">Metal-binding</keyword>
<comment type="cofactor">
    <cofactor evidence="10">
        <name>[2Fe-2S] cluster</name>
        <dbReference type="ChEBI" id="CHEBI:190135"/>
    </cofactor>
</comment>
<gene>
    <name evidence="14" type="ORF">ACFFRE_04910</name>
</gene>
<evidence type="ECO:0000256" key="1">
    <source>
        <dbReference type="ARBA" id="ARBA00001927"/>
    </source>
</evidence>
<name>A0ABV6C1B7_9ACTN</name>
<evidence type="ECO:0000256" key="8">
    <source>
        <dbReference type="ARBA" id="ARBA00023004"/>
    </source>
</evidence>
<evidence type="ECO:0000256" key="11">
    <source>
        <dbReference type="SAM" id="MobiDB-lite"/>
    </source>
</evidence>
<evidence type="ECO:0000256" key="9">
    <source>
        <dbReference type="ARBA" id="ARBA00023014"/>
    </source>
</evidence>
<dbReference type="Proteomes" id="UP001589788">
    <property type="component" value="Unassembled WGS sequence"/>
</dbReference>
<evidence type="ECO:0000313" key="15">
    <source>
        <dbReference type="Proteomes" id="UP001589788"/>
    </source>
</evidence>
<dbReference type="InterPro" id="IPR006058">
    <property type="entry name" value="2Fe2S_fd_BS"/>
</dbReference>
<evidence type="ECO:0000256" key="3">
    <source>
        <dbReference type="ARBA" id="ARBA00009433"/>
    </source>
</evidence>
<dbReference type="InterPro" id="IPR036010">
    <property type="entry name" value="2Fe-2S_ferredoxin-like_sf"/>
</dbReference>
<dbReference type="Pfam" id="PF13183">
    <property type="entry name" value="Fer4_8"/>
    <property type="match status" value="1"/>
</dbReference>
<dbReference type="RefSeq" id="WP_248105207.1">
    <property type="nucleotide sequence ID" value="NZ_JAKHEX010000001.1"/>
</dbReference>
<dbReference type="InterPro" id="IPR009051">
    <property type="entry name" value="Helical_ferredxn"/>
</dbReference>
<dbReference type="Gene3D" id="3.10.20.30">
    <property type="match status" value="1"/>
</dbReference>
<evidence type="ECO:0000256" key="7">
    <source>
        <dbReference type="ARBA" id="ARBA00023002"/>
    </source>
</evidence>
<dbReference type="InterPro" id="IPR025192">
    <property type="entry name" value="Succ_DH/fum_Rdtase_N"/>
</dbReference>
<dbReference type="Pfam" id="PF13085">
    <property type="entry name" value="Fer2_3"/>
    <property type="match status" value="1"/>
</dbReference>
<comment type="cofactor">
    <cofactor evidence="2">
        <name>[4Fe-4S] cluster</name>
        <dbReference type="ChEBI" id="CHEBI:49883"/>
    </cofactor>
</comment>
<dbReference type="SUPFAM" id="SSF54292">
    <property type="entry name" value="2Fe-2S ferredoxin-like"/>
    <property type="match status" value="1"/>
</dbReference>
<evidence type="ECO:0000256" key="6">
    <source>
        <dbReference type="ARBA" id="ARBA00022723"/>
    </source>
</evidence>
<evidence type="ECO:0000259" key="12">
    <source>
        <dbReference type="Pfam" id="PF13085"/>
    </source>
</evidence>
<feature type="region of interest" description="Disordered" evidence="11">
    <location>
        <begin position="256"/>
        <end position="283"/>
    </location>
</feature>
<evidence type="ECO:0000256" key="2">
    <source>
        <dbReference type="ARBA" id="ARBA00001966"/>
    </source>
</evidence>
<proteinExistence type="inferred from homology"/>
<comment type="similarity">
    <text evidence="3">Belongs to the succinate dehydrogenase/fumarate reductase iron-sulfur protein family.</text>
</comment>
<dbReference type="PANTHER" id="PTHR11921">
    <property type="entry name" value="SUCCINATE DEHYDROGENASE IRON-SULFUR PROTEIN"/>
    <property type="match status" value="1"/>
</dbReference>
<sequence>MGDVTMRIWRGDQNGGQFVDYTVPEVEGEVVLDVVHRIQAGPAPDLACRWNCKAGKCGSCSAEINGKPRLMCMTRMDQLPTEEPIVLAPMRTFPIIRDLVTDVSFNYVMARQLPPLKPRDPEPDGTYRMQQVDVERGQEFRKCIECFLCQDVCHVIRDHEENKPHYAGPRFFIRYMELESHPLDTNDRRELLRQRMGIGLCNITKCCTEVCPEGIKITDNAIIPLKERVVDGAYDPIAWLGRKILRRTKRSAREVAADAPAAYAPTSEDLGERRAVPETAGRA</sequence>
<dbReference type="PANTHER" id="PTHR11921:SF29">
    <property type="entry name" value="SUCCINATE DEHYDROGENASE [UBIQUINONE] IRON-SULFUR SUBUNIT, MITOCHONDRIAL"/>
    <property type="match status" value="1"/>
</dbReference>
<dbReference type="InterPro" id="IPR004489">
    <property type="entry name" value="Succ_DH/fum_Rdtase_Fe-S"/>
</dbReference>
<dbReference type="EMBL" id="JBHLYQ010000033">
    <property type="protein sequence ID" value="MFC0081489.1"/>
    <property type="molecule type" value="Genomic_DNA"/>
</dbReference>
<evidence type="ECO:0000256" key="5">
    <source>
        <dbReference type="ARBA" id="ARBA00022714"/>
    </source>
</evidence>
<keyword evidence="8" id="KW-0408">Iron</keyword>
<dbReference type="PROSITE" id="PS00197">
    <property type="entry name" value="2FE2S_FER_1"/>
    <property type="match status" value="1"/>
</dbReference>
<keyword evidence="5" id="KW-0001">2Fe-2S</keyword>
<dbReference type="SUPFAM" id="SSF46548">
    <property type="entry name" value="alpha-helical ferredoxin"/>
    <property type="match status" value="1"/>
</dbReference>
<keyword evidence="4" id="KW-0004">4Fe-4S</keyword>
<dbReference type="NCBIfam" id="TIGR00384">
    <property type="entry name" value="dhsB"/>
    <property type="match status" value="1"/>
</dbReference>
<keyword evidence="9" id="KW-0411">Iron-sulfur</keyword>
<dbReference type="InterPro" id="IPR050573">
    <property type="entry name" value="SDH/FRD_Iron-Sulfur"/>
</dbReference>
<evidence type="ECO:0000256" key="10">
    <source>
        <dbReference type="ARBA" id="ARBA00034078"/>
    </source>
</evidence>
<reference evidence="14 15" key="1">
    <citation type="submission" date="2024-09" db="EMBL/GenBank/DDBJ databases">
        <authorList>
            <person name="Sun Q."/>
            <person name="Mori K."/>
        </authorList>
    </citation>
    <scope>NUCLEOTIDE SEQUENCE [LARGE SCALE GENOMIC DNA]</scope>
    <source>
        <strain evidence="14 15">JCM 15389</strain>
    </source>
</reference>